<keyword evidence="2" id="KW-1185">Reference proteome</keyword>
<accession>A0A1M5GY28</accession>
<name>A0A1M5GY28_9ACTN</name>
<dbReference type="AlphaFoldDB" id="A0A1M5GY28"/>
<proteinExistence type="predicted"/>
<protein>
    <submittedName>
        <fullName evidence="1">Uncharacterized protein</fullName>
    </submittedName>
</protein>
<dbReference type="RefSeq" id="WP_268766572.1">
    <property type="nucleotide sequence ID" value="NZ_FQVU01000002.1"/>
</dbReference>
<dbReference type="EMBL" id="FQVU01000002">
    <property type="protein sequence ID" value="SHG08634.1"/>
    <property type="molecule type" value="Genomic_DNA"/>
</dbReference>
<organism evidence="1 2">
    <name type="scientific">Jatrophihabitans endophyticus</name>
    <dbReference type="NCBI Taxonomy" id="1206085"/>
    <lineage>
        <taxon>Bacteria</taxon>
        <taxon>Bacillati</taxon>
        <taxon>Actinomycetota</taxon>
        <taxon>Actinomycetes</taxon>
        <taxon>Jatrophihabitantales</taxon>
        <taxon>Jatrophihabitantaceae</taxon>
        <taxon>Jatrophihabitans</taxon>
    </lineage>
</organism>
<gene>
    <name evidence="1" type="ORF">SAMN05443575_1330</name>
</gene>
<evidence type="ECO:0000313" key="1">
    <source>
        <dbReference type="EMBL" id="SHG08634.1"/>
    </source>
</evidence>
<evidence type="ECO:0000313" key="2">
    <source>
        <dbReference type="Proteomes" id="UP000186132"/>
    </source>
</evidence>
<sequence>MRGSVTVRYVIVPPLRYLNTFRRLTLAAAAMRLPAGVCGDPAD</sequence>
<reference evidence="1 2" key="1">
    <citation type="submission" date="2016-11" db="EMBL/GenBank/DDBJ databases">
        <authorList>
            <person name="Jaros S."/>
            <person name="Januszkiewicz K."/>
            <person name="Wedrychowicz H."/>
        </authorList>
    </citation>
    <scope>NUCLEOTIDE SEQUENCE [LARGE SCALE GENOMIC DNA]</scope>
    <source>
        <strain evidence="1 2">DSM 45627</strain>
    </source>
</reference>
<dbReference type="Proteomes" id="UP000186132">
    <property type="component" value="Unassembled WGS sequence"/>
</dbReference>